<keyword evidence="3" id="KW-1185">Reference proteome</keyword>
<dbReference type="PANTHER" id="PTHR34968:SF1">
    <property type="entry name" value="AUGMIN SUBUNIT 5"/>
    <property type="match status" value="1"/>
</dbReference>
<dbReference type="InterPro" id="IPR029131">
    <property type="entry name" value="HAUS5"/>
</dbReference>
<evidence type="ECO:0008006" key="4">
    <source>
        <dbReference type="Google" id="ProtNLM"/>
    </source>
</evidence>
<dbReference type="GO" id="GO:0051225">
    <property type="term" value="P:spindle assembly"/>
    <property type="evidence" value="ECO:0007669"/>
    <property type="project" value="InterPro"/>
</dbReference>
<name>A7RTM5_NEMVE</name>
<sequence>MAAARRRTDQSDGSLDIDALSPEQLAENLRRWAVEEMRFRPQGRYVNAPLPTADDFKTTRHKLLHKQSSNTSSKGDRSTREKLEAEHTQVNREMVELRSKIMNMHKEIKQLEVDILRTEQAYSDIFEEISSLNQKSALLSAYSQQCRNIGAAYQELTNQIQGRVDVYQDIQRFQVLIGVFITSTRKASQEPTYYEVQHHIDQPIVSNLLSGTSGRSTPLGLESACTRAVRETCDAIKAYLKQVYEEEFYDDIEQSKPIKDPKSKDQLWTEVEMILAQHPPWKILSSLIVTSQDTANELRDLTSRINLKRDAEELKFLYEKGGKLTDKSTPPTLFQSVHQLIEEEQALHFQRFLAAEKAMNEAWKGRSKLKSLNHEMENRLSSRYRGMPGSNDLARALYQCELEVAASQASLEYLHRAASRLTQALRERKSALETVRSKHRQIQDFEKLAQSKQSVIQALVKQNSIAQEKLEQLKLEKNGATKFSPYSVIILCKVSPLTKTPPIIFSDQRVPVDELSIYRLDRVRDRPGGAGVSALLDKLAFPLYKAPEELLPKAIEVTQDIEDTAALVQRKQRDLNEVGGATADRAVNHLNSLRNEVTHQDRVALDQLLPRVNESLAKATRALSDCINTKDSANSW</sequence>
<dbReference type="eggNOG" id="ENOG502QVVA">
    <property type="taxonomic scope" value="Eukaryota"/>
</dbReference>
<evidence type="ECO:0000313" key="2">
    <source>
        <dbReference type="EMBL" id="EDO45293.1"/>
    </source>
</evidence>
<dbReference type="AlphaFoldDB" id="A7RTM5"/>
<dbReference type="InParanoid" id="A7RTM5"/>
<dbReference type="HOGENOM" id="CLU_433713_0_0_1"/>
<organism evidence="2 3">
    <name type="scientific">Nematostella vectensis</name>
    <name type="common">Starlet sea anemone</name>
    <dbReference type="NCBI Taxonomy" id="45351"/>
    <lineage>
        <taxon>Eukaryota</taxon>
        <taxon>Metazoa</taxon>
        <taxon>Cnidaria</taxon>
        <taxon>Anthozoa</taxon>
        <taxon>Hexacorallia</taxon>
        <taxon>Actiniaria</taxon>
        <taxon>Edwardsiidae</taxon>
        <taxon>Nematostella</taxon>
    </lineage>
</organism>
<dbReference type="Proteomes" id="UP000001593">
    <property type="component" value="Unassembled WGS sequence"/>
</dbReference>
<dbReference type="GO" id="GO:0070652">
    <property type="term" value="C:HAUS complex"/>
    <property type="evidence" value="ECO:0007669"/>
    <property type="project" value="InterPro"/>
</dbReference>
<dbReference type="STRING" id="45351.A7RTM5"/>
<dbReference type="InterPro" id="IPR044706">
    <property type="entry name" value="AUG5_plant"/>
</dbReference>
<feature type="region of interest" description="Disordered" evidence="1">
    <location>
        <begin position="63"/>
        <end position="88"/>
    </location>
</feature>
<dbReference type="EMBL" id="DS469537">
    <property type="protein sequence ID" value="EDO45293.1"/>
    <property type="molecule type" value="Genomic_DNA"/>
</dbReference>
<reference evidence="2 3" key="1">
    <citation type="journal article" date="2007" name="Science">
        <title>Sea anemone genome reveals ancestral eumetazoan gene repertoire and genomic organization.</title>
        <authorList>
            <person name="Putnam N.H."/>
            <person name="Srivastava M."/>
            <person name="Hellsten U."/>
            <person name="Dirks B."/>
            <person name="Chapman J."/>
            <person name="Salamov A."/>
            <person name="Terry A."/>
            <person name="Shapiro H."/>
            <person name="Lindquist E."/>
            <person name="Kapitonov V.V."/>
            <person name="Jurka J."/>
            <person name="Genikhovich G."/>
            <person name="Grigoriev I.V."/>
            <person name="Lucas S.M."/>
            <person name="Steele R.E."/>
            <person name="Finnerty J.R."/>
            <person name="Technau U."/>
            <person name="Martindale M.Q."/>
            <person name="Rokhsar D.S."/>
        </authorList>
    </citation>
    <scope>NUCLEOTIDE SEQUENCE [LARGE SCALE GENOMIC DNA]</scope>
    <source>
        <strain evidence="3">CH2 X CH6</strain>
    </source>
</reference>
<feature type="compositionally biased region" description="Basic and acidic residues" evidence="1">
    <location>
        <begin position="74"/>
        <end position="88"/>
    </location>
</feature>
<dbReference type="OMA" id="YENNKVM"/>
<dbReference type="GO" id="GO:0005876">
    <property type="term" value="C:spindle microtubule"/>
    <property type="evidence" value="ECO:0007669"/>
    <property type="project" value="InterPro"/>
</dbReference>
<dbReference type="Pfam" id="PF14817">
    <property type="entry name" value="HAUS5"/>
    <property type="match status" value="2"/>
</dbReference>
<evidence type="ECO:0000256" key="1">
    <source>
        <dbReference type="SAM" id="MobiDB-lite"/>
    </source>
</evidence>
<feature type="compositionally biased region" description="Basic and acidic residues" evidence="1">
    <location>
        <begin position="1"/>
        <end position="10"/>
    </location>
</feature>
<gene>
    <name evidence="2" type="ORF">NEMVEDRAFT_v1g201977</name>
</gene>
<evidence type="ECO:0000313" key="3">
    <source>
        <dbReference type="Proteomes" id="UP000001593"/>
    </source>
</evidence>
<dbReference type="PANTHER" id="PTHR34968">
    <property type="entry name" value="AUGMIN SUBUNIT 5"/>
    <property type="match status" value="1"/>
</dbReference>
<protein>
    <recommendedName>
        <fullName evidence="4">HAUS augmin-like complex subunit 5</fullName>
    </recommendedName>
</protein>
<proteinExistence type="predicted"/>
<dbReference type="PhylomeDB" id="A7RTM5"/>
<feature type="region of interest" description="Disordered" evidence="1">
    <location>
        <begin position="1"/>
        <end position="20"/>
    </location>
</feature>
<accession>A7RTM5</accession>